<feature type="region of interest" description="Disordered" evidence="1">
    <location>
        <begin position="41"/>
        <end position="62"/>
    </location>
</feature>
<protein>
    <submittedName>
        <fullName evidence="3">Uncharacterized protein</fullName>
    </submittedName>
</protein>
<feature type="region of interest" description="Disordered" evidence="1">
    <location>
        <begin position="81"/>
        <end position="162"/>
    </location>
</feature>
<evidence type="ECO:0000313" key="3">
    <source>
        <dbReference type="EMBL" id="EDK43083.1"/>
    </source>
</evidence>
<evidence type="ECO:0000256" key="1">
    <source>
        <dbReference type="SAM" id="MobiDB-lite"/>
    </source>
</evidence>
<dbReference type="GeneID" id="5235070"/>
<proteinExistence type="predicted"/>
<organism evidence="3 4">
    <name type="scientific">Lodderomyces elongisporus (strain ATCC 11503 / CBS 2605 / JCM 1781 / NBRC 1676 / NRRL YB-4239)</name>
    <name type="common">Yeast</name>
    <name type="synonym">Saccharomyces elongisporus</name>
    <dbReference type="NCBI Taxonomy" id="379508"/>
    <lineage>
        <taxon>Eukaryota</taxon>
        <taxon>Fungi</taxon>
        <taxon>Dikarya</taxon>
        <taxon>Ascomycota</taxon>
        <taxon>Saccharomycotina</taxon>
        <taxon>Pichiomycetes</taxon>
        <taxon>Debaryomycetaceae</taxon>
        <taxon>Candida/Lodderomyces clade</taxon>
        <taxon>Lodderomyces</taxon>
    </lineage>
</organism>
<feature type="compositionally biased region" description="Basic and acidic residues" evidence="1">
    <location>
        <begin position="109"/>
        <end position="119"/>
    </location>
</feature>
<gene>
    <name evidence="3" type="ORF">LELG_01261</name>
</gene>
<dbReference type="OrthoDB" id="4082192at2759"/>
<evidence type="ECO:0000313" key="4">
    <source>
        <dbReference type="Proteomes" id="UP000001996"/>
    </source>
</evidence>
<sequence length="162" mass="18568">MNRLLFNALLLLSFYFLYKWIFSKDSNSIDIKDIDPSAPIATQTQGSQQQMAEKKDNIRFENRNPDEILVKVGNKEVPLSKLSKPHAVVHPEDHQPQHKDPNTFPDVEPEAKQKEEQKAFDQAILEPGKQGQKFDADSFPDVEPEAKEREEELAAARIKKND</sequence>
<feature type="compositionally biased region" description="Polar residues" evidence="1">
    <location>
        <begin position="41"/>
        <end position="51"/>
    </location>
</feature>
<dbReference type="AlphaFoldDB" id="A5DV75"/>
<name>A5DV75_LODEL</name>
<dbReference type="InParanoid" id="A5DV75"/>
<reference evidence="3 4" key="1">
    <citation type="journal article" date="2009" name="Nature">
        <title>Evolution of pathogenicity and sexual reproduction in eight Candida genomes.</title>
        <authorList>
            <person name="Butler G."/>
            <person name="Rasmussen M.D."/>
            <person name="Lin M.F."/>
            <person name="Santos M.A."/>
            <person name="Sakthikumar S."/>
            <person name="Munro C.A."/>
            <person name="Rheinbay E."/>
            <person name="Grabherr M."/>
            <person name="Forche A."/>
            <person name="Reedy J.L."/>
            <person name="Agrafioti I."/>
            <person name="Arnaud M.B."/>
            <person name="Bates S."/>
            <person name="Brown A.J."/>
            <person name="Brunke S."/>
            <person name="Costanzo M.C."/>
            <person name="Fitzpatrick D.A."/>
            <person name="de Groot P.W."/>
            <person name="Harris D."/>
            <person name="Hoyer L.L."/>
            <person name="Hube B."/>
            <person name="Klis F.M."/>
            <person name="Kodira C."/>
            <person name="Lennard N."/>
            <person name="Logue M.E."/>
            <person name="Martin R."/>
            <person name="Neiman A.M."/>
            <person name="Nikolaou E."/>
            <person name="Quail M.A."/>
            <person name="Quinn J."/>
            <person name="Santos M.C."/>
            <person name="Schmitzberger F.F."/>
            <person name="Sherlock G."/>
            <person name="Shah P."/>
            <person name="Silverstein K.A."/>
            <person name="Skrzypek M.S."/>
            <person name="Soll D."/>
            <person name="Staggs R."/>
            <person name="Stansfield I."/>
            <person name="Stumpf M.P."/>
            <person name="Sudbery P.E."/>
            <person name="Srikantha T."/>
            <person name="Zeng Q."/>
            <person name="Berman J."/>
            <person name="Berriman M."/>
            <person name="Heitman J."/>
            <person name="Gow N.A."/>
            <person name="Lorenz M.C."/>
            <person name="Birren B.W."/>
            <person name="Kellis M."/>
            <person name="Cuomo C.A."/>
        </authorList>
    </citation>
    <scope>NUCLEOTIDE SEQUENCE [LARGE SCALE GENOMIC DNA]</scope>
    <source>
        <strain evidence="4">ATCC 11503 / BCRC 21390 / CBS 2605 / JCM 1781 / NBRC 1676 / NRRL YB-4239</strain>
    </source>
</reference>
<feature type="compositionally biased region" description="Basic and acidic residues" evidence="1">
    <location>
        <begin position="144"/>
        <end position="162"/>
    </location>
</feature>
<dbReference type="Proteomes" id="UP000001996">
    <property type="component" value="Unassembled WGS sequence"/>
</dbReference>
<feature type="compositionally biased region" description="Basic and acidic residues" evidence="1">
    <location>
        <begin position="89"/>
        <end position="101"/>
    </location>
</feature>
<dbReference type="STRING" id="379508.A5DV75"/>
<accession>A5DV75</accession>
<dbReference type="HOGENOM" id="CLU_1875167_0_0_1"/>
<feature type="chain" id="PRO_5002681528" evidence="2">
    <location>
        <begin position="24"/>
        <end position="162"/>
    </location>
</feature>
<dbReference type="VEuPathDB" id="FungiDB:LELG_01261"/>
<keyword evidence="2" id="KW-0732">Signal</keyword>
<dbReference type="EMBL" id="CH981524">
    <property type="protein sequence ID" value="EDK43083.1"/>
    <property type="molecule type" value="Genomic_DNA"/>
</dbReference>
<feature type="compositionally biased region" description="Basic and acidic residues" evidence="1">
    <location>
        <begin position="52"/>
        <end position="62"/>
    </location>
</feature>
<dbReference type="KEGG" id="lel:PVL30_001231"/>
<feature type="signal peptide" evidence="2">
    <location>
        <begin position="1"/>
        <end position="23"/>
    </location>
</feature>
<keyword evidence="4" id="KW-1185">Reference proteome</keyword>
<evidence type="ECO:0000256" key="2">
    <source>
        <dbReference type="SAM" id="SignalP"/>
    </source>
</evidence>